<keyword evidence="1" id="KW-0175">Coiled coil</keyword>
<feature type="region of interest" description="Disordered" evidence="2">
    <location>
        <begin position="265"/>
        <end position="311"/>
    </location>
</feature>
<proteinExistence type="predicted"/>
<dbReference type="AlphaFoldDB" id="A0A7S0HCG0"/>
<feature type="coiled-coil region" evidence="1">
    <location>
        <begin position="632"/>
        <end position="659"/>
    </location>
</feature>
<feature type="region of interest" description="Disordered" evidence="2">
    <location>
        <begin position="223"/>
        <end position="242"/>
    </location>
</feature>
<reference evidence="3" key="1">
    <citation type="submission" date="2021-01" db="EMBL/GenBank/DDBJ databases">
        <authorList>
            <person name="Corre E."/>
            <person name="Pelletier E."/>
            <person name="Niang G."/>
            <person name="Scheremetjew M."/>
            <person name="Finn R."/>
            <person name="Kale V."/>
            <person name="Holt S."/>
            <person name="Cochrane G."/>
            <person name="Meng A."/>
            <person name="Brown T."/>
            <person name="Cohen L."/>
        </authorList>
    </citation>
    <scope>NUCLEOTIDE SEQUENCE</scope>
    <source>
        <strain evidence="3">CCMP325</strain>
    </source>
</reference>
<dbReference type="EMBL" id="HBEO01003095">
    <property type="protein sequence ID" value="CAD8468969.1"/>
    <property type="molecule type" value="Transcribed_RNA"/>
</dbReference>
<sequence>MLSPAPGSVIGSFAAPRRTSSSEGSQTARAHPPRASMPSAQGRLQASSSCVNRARMSLREVAGGISSKGGGLTLSESIRNNGLVLEEQEQKIRRLQDQAEELADKLTAKEQEMQTVSSALQDRISTKDKELESLREVARASEMTIRGLEDEIKLLRKQNNEIDKHWRQSSEKNLREEANARDRSSSGDAEKLAAAEQQLRQLRKQVQQGEVEANELKQKLLSMKSELDSRAVDKESHLKAEKAKEKIAVLEKQVLQRENEVKQLKSEISKLRSDLSSSDDKKKSESQVQELSEQVRAANEMMERERQEHKKTAETLMKDLKDAKELLSSEKKCSAELNAAKATLEEKVKESLDLLKASRQQVDNLEKDMELKKQEMDKIVSSMNQKDVIVQENEKLISSLRQQLKEQDKSDLHQQMQNLKDELEKSKLQEKDLQAAMNEAVSSLEENKRRILQLQASLSTAEESLSKAEASMVDMKKKLALLEASDSESLARLCRIRELEAELRTERSLQEEKASLLNQSKETCQELEEKLRRAQQELDDARAKAKNAGIPADVKAKMEELESLKEKNTLQLQIHKIQMLLRMAEITKLEEYIKCSRKCDAIKEEKLGLLTYNLASAESQISGESEEATKKRHAVREERMGVLNKKQKAEEEKIKVNEESFNTQSVRLKEKLKLLDSQLKSMAS</sequence>
<evidence type="ECO:0000256" key="1">
    <source>
        <dbReference type="SAM" id="Coils"/>
    </source>
</evidence>
<feature type="compositionally biased region" description="Basic and acidic residues" evidence="2">
    <location>
        <begin position="166"/>
        <end position="193"/>
    </location>
</feature>
<feature type="compositionally biased region" description="Polar residues" evidence="2">
    <location>
        <begin position="18"/>
        <end position="28"/>
    </location>
</feature>
<accession>A0A7S0HCG0</accession>
<gene>
    <name evidence="3" type="ORF">HPHI1048_LOCUS2196</name>
</gene>
<feature type="compositionally biased region" description="Basic and acidic residues" evidence="2">
    <location>
        <begin position="225"/>
        <end position="242"/>
    </location>
</feature>
<feature type="region of interest" description="Disordered" evidence="2">
    <location>
        <begin position="1"/>
        <end position="49"/>
    </location>
</feature>
<feature type="region of interest" description="Disordered" evidence="2">
    <location>
        <begin position="166"/>
        <end position="195"/>
    </location>
</feature>
<name>A0A7S0HCG0_9CRYP</name>
<feature type="compositionally biased region" description="Basic and acidic residues" evidence="2">
    <location>
        <begin position="301"/>
        <end position="311"/>
    </location>
</feature>
<evidence type="ECO:0000313" key="3">
    <source>
        <dbReference type="EMBL" id="CAD8468969.1"/>
    </source>
</evidence>
<feature type="compositionally biased region" description="Polar residues" evidence="2">
    <location>
        <begin position="38"/>
        <end position="49"/>
    </location>
</feature>
<organism evidence="3">
    <name type="scientific">Hanusia phi</name>
    <dbReference type="NCBI Taxonomy" id="3032"/>
    <lineage>
        <taxon>Eukaryota</taxon>
        <taxon>Cryptophyceae</taxon>
        <taxon>Pyrenomonadales</taxon>
        <taxon>Geminigeraceae</taxon>
        <taxon>Hanusia</taxon>
    </lineage>
</organism>
<evidence type="ECO:0000256" key="2">
    <source>
        <dbReference type="SAM" id="MobiDB-lite"/>
    </source>
</evidence>
<protein>
    <submittedName>
        <fullName evidence="3">Uncharacterized protein</fullName>
    </submittedName>
</protein>
<feature type="compositionally biased region" description="Basic and acidic residues" evidence="2">
    <location>
        <begin position="265"/>
        <end position="285"/>
    </location>
</feature>